<evidence type="ECO:0000313" key="3">
    <source>
        <dbReference type="Proteomes" id="UP001310594"/>
    </source>
</evidence>
<comment type="caution">
    <text evidence="2">The sequence shown here is derived from an EMBL/GenBank/DDBJ whole genome shotgun (WGS) entry which is preliminary data.</text>
</comment>
<evidence type="ECO:0000256" key="1">
    <source>
        <dbReference type="SAM" id="MobiDB-lite"/>
    </source>
</evidence>
<proteinExistence type="predicted"/>
<feature type="compositionally biased region" description="Basic and acidic residues" evidence="1">
    <location>
        <begin position="82"/>
        <end position="92"/>
    </location>
</feature>
<reference evidence="2" key="1">
    <citation type="submission" date="2023-08" db="EMBL/GenBank/DDBJ databases">
        <title>Black Yeasts Isolated from many extreme environments.</title>
        <authorList>
            <person name="Coleine C."/>
            <person name="Stajich J.E."/>
            <person name="Selbmann L."/>
        </authorList>
    </citation>
    <scope>NUCLEOTIDE SEQUENCE</scope>
    <source>
        <strain evidence="2">CCFEE 5810</strain>
    </source>
</reference>
<feature type="compositionally biased region" description="Basic and acidic residues" evidence="1">
    <location>
        <begin position="388"/>
        <end position="397"/>
    </location>
</feature>
<evidence type="ECO:0000313" key="2">
    <source>
        <dbReference type="EMBL" id="KAK5692673.1"/>
    </source>
</evidence>
<name>A0AAN7ZLF5_9PEZI</name>
<dbReference type="AlphaFoldDB" id="A0AAN7ZLF5"/>
<feature type="compositionally biased region" description="Basic residues" evidence="1">
    <location>
        <begin position="482"/>
        <end position="507"/>
    </location>
</feature>
<feature type="compositionally biased region" description="Acidic residues" evidence="1">
    <location>
        <begin position="290"/>
        <end position="303"/>
    </location>
</feature>
<sequence length="507" mass="56451">MGDEAQLDRKRLHITPFSSTLLDRFIPPLIRPLASGISFHTVETFPERAFGYVELPVMEAEKLKKKLNGMTLKGAKVRIEDAKPEKKRKAEAEAETEEERKVRKKSKRELKKREEGVLVGHEMEEGRRVKRGWTDDGSEKKKDKKSKKMKSTDESSNGKKLRFKTVVPPNQAPVDGKAKVKTDDKKKEKRGKKTTVVQETGKAQKPVITGGTSANAKAARFEEGQGWVDEEGNVVEAPAKSTRPKRERRVDNASAAAPSPSPVKTAVNVNTAESDSDEEVSSVVSSDTSSDADDDSDSGDDTPEPSKAPSTIHTQVVTTPDDERDSDAPAEVHPLEALFKRPAPKPESATKPKPSPIDTSFSFFTSGPAAEEAEDERDGEARPPQTPHTKEDLEWRSVRSAAPTPDTAAIGKKFDFPLARDEDDELEDVDEGDEDVGEVGQQEDVHMGDSTVDATGIAMDGERQESDFRKWFYDNRGDLNRGWKKRRRDERKQKRQRENKRLGRRVA</sequence>
<feature type="compositionally biased region" description="Acidic residues" evidence="1">
    <location>
        <begin position="421"/>
        <end position="437"/>
    </location>
</feature>
<feature type="compositionally biased region" description="Basic and acidic residues" evidence="1">
    <location>
        <begin position="460"/>
        <end position="481"/>
    </location>
</feature>
<feature type="compositionally biased region" description="Basic and acidic residues" evidence="1">
    <location>
        <begin position="176"/>
        <end position="186"/>
    </location>
</feature>
<accession>A0AAN7ZLF5</accession>
<organism evidence="2 3">
    <name type="scientific">Elasticomyces elasticus</name>
    <dbReference type="NCBI Taxonomy" id="574655"/>
    <lineage>
        <taxon>Eukaryota</taxon>
        <taxon>Fungi</taxon>
        <taxon>Dikarya</taxon>
        <taxon>Ascomycota</taxon>
        <taxon>Pezizomycotina</taxon>
        <taxon>Dothideomycetes</taxon>
        <taxon>Dothideomycetidae</taxon>
        <taxon>Mycosphaerellales</taxon>
        <taxon>Teratosphaeriaceae</taxon>
        <taxon>Elasticomyces</taxon>
    </lineage>
</organism>
<protein>
    <submittedName>
        <fullName evidence="2">Uncharacterized protein</fullName>
    </submittedName>
</protein>
<dbReference type="EMBL" id="JAVRQU010000019">
    <property type="protein sequence ID" value="KAK5692673.1"/>
    <property type="molecule type" value="Genomic_DNA"/>
</dbReference>
<feature type="compositionally biased region" description="Polar residues" evidence="1">
    <location>
        <begin position="308"/>
        <end position="318"/>
    </location>
</feature>
<feature type="compositionally biased region" description="Basic and acidic residues" evidence="1">
    <location>
        <begin position="111"/>
        <end position="141"/>
    </location>
</feature>
<feature type="region of interest" description="Disordered" evidence="1">
    <location>
        <begin position="82"/>
        <end position="507"/>
    </location>
</feature>
<gene>
    <name evidence="2" type="ORF">LTR97_010987</name>
</gene>
<dbReference type="Proteomes" id="UP001310594">
    <property type="component" value="Unassembled WGS sequence"/>
</dbReference>